<dbReference type="EMBL" id="ML975253">
    <property type="protein sequence ID" value="KAF1838293.1"/>
    <property type="molecule type" value="Genomic_DNA"/>
</dbReference>
<feature type="compositionally biased region" description="Basic and acidic residues" evidence="1">
    <location>
        <begin position="209"/>
        <end position="220"/>
    </location>
</feature>
<dbReference type="Proteomes" id="UP000800040">
    <property type="component" value="Unassembled WGS sequence"/>
</dbReference>
<feature type="region of interest" description="Disordered" evidence="1">
    <location>
        <begin position="208"/>
        <end position="227"/>
    </location>
</feature>
<evidence type="ECO:0000313" key="3">
    <source>
        <dbReference type="Proteomes" id="UP000800040"/>
    </source>
</evidence>
<evidence type="ECO:0000256" key="1">
    <source>
        <dbReference type="SAM" id="MobiDB-lite"/>
    </source>
</evidence>
<evidence type="ECO:0000313" key="2">
    <source>
        <dbReference type="EMBL" id="KAF1838293.1"/>
    </source>
</evidence>
<feature type="region of interest" description="Disordered" evidence="1">
    <location>
        <begin position="981"/>
        <end position="1058"/>
    </location>
</feature>
<feature type="region of interest" description="Disordered" evidence="1">
    <location>
        <begin position="853"/>
        <end position="876"/>
    </location>
</feature>
<accession>A0A6A5KX90</accession>
<feature type="compositionally biased region" description="Low complexity" evidence="1">
    <location>
        <begin position="244"/>
        <end position="262"/>
    </location>
</feature>
<protein>
    <submittedName>
        <fullName evidence="2">Uncharacterized protein</fullName>
    </submittedName>
</protein>
<sequence length="1082" mass="120148">MVWWRRDTTLSPVYGRAQRLLRSHSAALRSRCFSCALSKSAQHEDDNNGSKRPAGMSNLEWMQLQHYQRWRKRLMDDPYQAIFGASNSRLAGKGLSDWEWIHKSFPKWMLWDMESRRDPRRVQMRDEEAAARFERHGSNGIESPSDTRRPREQSITSFESPAPLPPRSTDSFTHYLEKVQLNAEAQSDELSKAASAADASVMRQLLRAKRQETQDQRPDTGDVSTGATWRQTALQRRSVQGVIAPTEPVPTEAAPAQVVEAQNESPTTVSPTAPDDHSSTQLVAPMNETATKLAKPAAQATDIPPVRSTSKILSQLPEDDVDFLTAADIRASMRRKRCSILSDKQKEAERLNLEKTFARIHEKDACLDPTITSKFISNQLERRVAHQMREPKADFPSAPQPNPIGALAETVRLDSSNGRLSTWPAWLERGSCYFSKHFWQDPTEEADATKTRLFFDKVMARIRKGRFTMKQVIQDLETDIPGSKPLLKRMKADEELLDSAIRALRSRAVSGESSLVTPKKLRAIQALRLKYQDTDHELDAAYTKLRDLGNPDVTMTVSPAFKRRLSIAAKITEKNAHLTRYLIWSLQARLEDPEIDSRILPHYKVVANSLLTLRDTQLALCRLVERAMLVYGVALKGAEGVDIGAQTSEVDSSAEEIQSSRPQEFSEVSEVDKAQLRPKVAAEERLANEVEAQKSAMRGLSDDGYARAPKPVIRKTFEVQDPLAHSLFRPFGPVLDSLSRESTLAAETINADEVAEHKRDDFPLVAEVRKAYEDTCAITVEHKQLADAAVEVRSEQDTYLSQKMLNDGPHSAPLTSPTIDEPTIHCYANPGSRVVPPTCKSVEAQVAKEAVQSSPVALEPSPSIESAAPASELAEPPKESITDASILAASPPLPTANVPTHYTILIYDPQTDKLLLTTSTSGPPRDTSPAMPLHQALTTLEAPAKFVPYISDGHEVVSVKRDMLILRDALYPSSSNQLFDTFDTSSVPMDTDRSTMNPIDGTTRLSPTGYVGPEESQEQLEKEFDERRQAAGHLNKRDDGQRKREAQGERKGGRGASVAKSAIWAAAMCYVVGVFGEIASSS</sequence>
<organism evidence="2 3">
    <name type="scientific">Decorospora gaudefroyi</name>
    <dbReference type="NCBI Taxonomy" id="184978"/>
    <lineage>
        <taxon>Eukaryota</taxon>
        <taxon>Fungi</taxon>
        <taxon>Dikarya</taxon>
        <taxon>Ascomycota</taxon>
        <taxon>Pezizomycotina</taxon>
        <taxon>Dothideomycetes</taxon>
        <taxon>Pleosporomycetidae</taxon>
        <taxon>Pleosporales</taxon>
        <taxon>Pleosporineae</taxon>
        <taxon>Pleosporaceae</taxon>
        <taxon>Decorospora</taxon>
    </lineage>
</organism>
<dbReference type="AlphaFoldDB" id="A0A6A5KX90"/>
<gene>
    <name evidence="2" type="ORF">BDW02DRAFT_489502</name>
</gene>
<feature type="compositionally biased region" description="Low complexity" evidence="1">
    <location>
        <begin position="857"/>
        <end position="874"/>
    </location>
</feature>
<proteinExistence type="predicted"/>
<reference evidence="2" key="1">
    <citation type="submission" date="2020-01" db="EMBL/GenBank/DDBJ databases">
        <authorList>
            <consortium name="DOE Joint Genome Institute"/>
            <person name="Haridas S."/>
            <person name="Albert R."/>
            <person name="Binder M."/>
            <person name="Bloem J."/>
            <person name="Labutti K."/>
            <person name="Salamov A."/>
            <person name="Andreopoulos B."/>
            <person name="Baker S.E."/>
            <person name="Barry K."/>
            <person name="Bills G."/>
            <person name="Bluhm B.H."/>
            <person name="Cannon C."/>
            <person name="Castanera R."/>
            <person name="Culley D.E."/>
            <person name="Daum C."/>
            <person name="Ezra D."/>
            <person name="Gonzalez J.B."/>
            <person name="Henrissat B."/>
            <person name="Kuo A."/>
            <person name="Liang C."/>
            <person name="Lipzen A."/>
            <person name="Lutzoni F."/>
            <person name="Magnuson J."/>
            <person name="Mondo S."/>
            <person name="Nolan M."/>
            <person name="Ohm R."/>
            <person name="Pangilinan J."/>
            <person name="Park H.-J."/>
            <person name="Ramirez L."/>
            <person name="Alfaro M."/>
            <person name="Sun H."/>
            <person name="Tritt A."/>
            <person name="Yoshinaga Y."/>
            <person name="Zwiers L.-H."/>
            <person name="Turgeon B.G."/>
            <person name="Goodwin S.B."/>
            <person name="Spatafora J.W."/>
            <person name="Crous P.W."/>
            <person name="Grigoriev I.V."/>
        </authorList>
    </citation>
    <scope>NUCLEOTIDE SEQUENCE</scope>
    <source>
        <strain evidence="2">P77</strain>
    </source>
</reference>
<keyword evidence="3" id="KW-1185">Reference proteome</keyword>
<feature type="region of interest" description="Disordered" evidence="1">
    <location>
        <begin position="243"/>
        <end position="278"/>
    </location>
</feature>
<feature type="compositionally biased region" description="Basic and acidic residues" evidence="1">
    <location>
        <begin position="1019"/>
        <end position="1052"/>
    </location>
</feature>
<dbReference type="OrthoDB" id="3946750at2759"/>
<name>A0A6A5KX90_9PLEO</name>
<feature type="region of interest" description="Disordered" evidence="1">
    <location>
        <begin position="131"/>
        <end position="170"/>
    </location>
</feature>